<feature type="domain" description="PhoD-like phosphatase metallophosphatase" evidence="2">
    <location>
        <begin position="151"/>
        <end position="498"/>
    </location>
</feature>
<sequence length="527" mass="58578">MTFAIRAKHFLTRRQLLVRSASTVALAGMGGLAIPYLSRAADRPRIAGGIASGDVAADSAVIWARADRPARMLVECSTDESFRTIIGVASSEALPDSDFTSKLLIEGLPPGHDIFYRVRFEDITETGIAGEAQTGHFRTAPVERRSISFVWSGDTAGQGWGIDPSRGGMRTYRTMLENRPDFFIHSGDHIYADCPIPSELKMPDGNIWRNIVTEEKSVVAHSLAQFRGNYKYNLLDVNLRAFNAQVPMLAQWDDHEVTNDWSPLGTTDDTGYAEDGTSKLVARAARAFHEFMPIRKVPTQAGRLYRRIGYGPLLDAFLIDMRSYRDSTWNKRDDRSDTCVLGAVQLAWLKRELAASNATWKVIAADLPIGLISEDAIALGDGPPERRENEIADLLSFMKRAGIRNTVWLTADMHYTAAHRYDPNRAVFQDFEPFWEFVSGPLHAGTWAPGQLDNTFGPVAAFQKGCSAEQGENLAPCFGLQFFGRVDIDGRSEVMTVTLKDVDDRDLWSVDIEPRPDARPARTLAQF</sequence>
<dbReference type="PANTHER" id="PTHR43606:SF1">
    <property type="entry name" value="PHOD-LIKE PHOSPHATASE METALLOPHOSPHATASE DOMAIN-CONTAINING PROTEIN"/>
    <property type="match status" value="1"/>
</dbReference>
<dbReference type="InterPro" id="IPR052900">
    <property type="entry name" value="Phospholipid_Metab_Enz"/>
</dbReference>
<evidence type="ECO:0000259" key="2">
    <source>
        <dbReference type="Pfam" id="PF09423"/>
    </source>
</evidence>
<feature type="transmembrane region" description="Helical" evidence="1">
    <location>
        <begin position="16"/>
        <end position="37"/>
    </location>
</feature>
<keyword evidence="1" id="KW-1133">Transmembrane helix</keyword>
<dbReference type="AlphaFoldDB" id="A0A975N9V1"/>
<dbReference type="SUPFAM" id="SSF56300">
    <property type="entry name" value="Metallo-dependent phosphatases"/>
    <property type="match status" value="1"/>
</dbReference>
<accession>A0A975N9V1</accession>
<dbReference type="PROSITE" id="PS51318">
    <property type="entry name" value="TAT"/>
    <property type="match status" value="1"/>
</dbReference>
<dbReference type="InterPro" id="IPR032093">
    <property type="entry name" value="PhoD_N"/>
</dbReference>
<evidence type="ECO:0000313" key="4">
    <source>
        <dbReference type="EMBL" id="QWG11167.1"/>
    </source>
</evidence>
<organism evidence="4 5">
    <name type="scientific">Bradyrhizobium sediminis</name>
    <dbReference type="NCBI Taxonomy" id="2840469"/>
    <lineage>
        <taxon>Bacteria</taxon>
        <taxon>Pseudomonadati</taxon>
        <taxon>Pseudomonadota</taxon>
        <taxon>Alphaproteobacteria</taxon>
        <taxon>Hyphomicrobiales</taxon>
        <taxon>Nitrobacteraceae</taxon>
        <taxon>Bradyrhizobium</taxon>
    </lineage>
</organism>
<dbReference type="InterPro" id="IPR018946">
    <property type="entry name" value="PhoD-like_MPP"/>
</dbReference>
<keyword evidence="1" id="KW-0812">Transmembrane</keyword>
<evidence type="ECO:0000313" key="5">
    <source>
        <dbReference type="Proteomes" id="UP000680839"/>
    </source>
</evidence>
<name>A0A975N9V1_9BRAD</name>
<reference evidence="4" key="1">
    <citation type="submission" date="2021-06" db="EMBL/GenBank/DDBJ databases">
        <title>Bradyrhizobium sp. S2-20-1 Genome sequencing.</title>
        <authorList>
            <person name="Jin L."/>
        </authorList>
    </citation>
    <scope>NUCLEOTIDE SEQUENCE</scope>
    <source>
        <strain evidence="4">S2-20-1</strain>
    </source>
</reference>
<dbReference type="InterPro" id="IPR006311">
    <property type="entry name" value="TAT_signal"/>
</dbReference>
<feature type="domain" description="Phospholipase D N-terminal" evidence="3">
    <location>
        <begin position="49"/>
        <end position="139"/>
    </location>
</feature>
<dbReference type="Pfam" id="PF09423">
    <property type="entry name" value="PhoD"/>
    <property type="match status" value="1"/>
</dbReference>
<evidence type="ECO:0000259" key="3">
    <source>
        <dbReference type="Pfam" id="PF16655"/>
    </source>
</evidence>
<dbReference type="InterPro" id="IPR029052">
    <property type="entry name" value="Metallo-depent_PP-like"/>
</dbReference>
<dbReference type="RefSeq" id="WP_215620071.1">
    <property type="nucleotide sequence ID" value="NZ_CP076134.1"/>
</dbReference>
<dbReference type="InterPro" id="IPR038607">
    <property type="entry name" value="PhoD-like_sf"/>
</dbReference>
<dbReference type="Gene3D" id="3.60.21.70">
    <property type="entry name" value="PhoD-like phosphatase"/>
    <property type="match status" value="1"/>
</dbReference>
<dbReference type="Pfam" id="PF16655">
    <property type="entry name" value="PhoD_N"/>
    <property type="match status" value="1"/>
</dbReference>
<dbReference type="EMBL" id="CP076134">
    <property type="protein sequence ID" value="QWG11167.1"/>
    <property type="molecule type" value="Genomic_DNA"/>
</dbReference>
<dbReference type="Proteomes" id="UP000680839">
    <property type="component" value="Chromosome"/>
</dbReference>
<gene>
    <name evidence="4" type="ORF">KMZ29_15495</name>
</gene>
<evidence type="ECO:0000256" key="1">
    <source>
        <dbReference type="SAM" id="Phobius"/>
    </source>
</evidence>
<proteinExistence type="predicted"/>
<protein>
    <submittedName>
        <fullName evidence="4">Alkaline phosphatase D family protein</fullName>
    </submittedName>
</protein>
<dbReference type="PANTHER" id="PTHR43606">
    <property type="entry name" value="PHOSPHATASE, PUTATIVE (AFU_ORTHOLOGUE AFUA_6G08710)-RELATED"/>
    <property type="match status" value="1"/>
</dbReference>
<dbReference type="Gene3D" id="2.60.40.380">
    <property type="entry name" value="Purple acid phosphatase-like, N-terminal"/>
    <property type="match status" value="1"/>
</dbReference>
<dbReference type="CDD" id="cd07389">
    <property type="entry name" value="MPP_PhoD"/>
    <property type="match status" value="1"/>
</dbReference>
<keyword evidence="1" id="KW-0472">Membrane</keyword>